<organism evidence="1 2">
    <name type="scientific">[Clostridium] asparagiforme DSM 15981</name>
    <dbReference type="NCBI Taxonomy" id="518636"/>
    <lineage>
        <taxon>Bacteria</taxon>
        <taxon>Bacillati</taxon>
        <taxon>Bacillota</taxon>
        <taxon>Clostridia</taxon>
        <taxon>Lachnospirales</taxon>
        <taxon>Lachnospiraceae</taxon>
        <taxon>Enterocloster</taxon>
    </lineage>
</organism>
<reference evidence="1 2" key="2">
    <citation type="submission" date="2009-02" db="EMBL/GenBank/DDBJ databases">
        <title>Draft genome sequence of Clostridium asparagiforme (DSM 15981).</title>
        <authorList>
            <person name="Sudarsanam P."/>
            <person name="Ley R."/>
            <person name="Guruge J."/>
            <person name="Turnbaugh P.J."/>
            <person name="Mahowald M."/>
            <person name="Liep D."/>
            <person name="Gordon J."/>
        </authorList>
    </citation>
    <scope>NUCLEOTIDE SEQUENCE [LARGE SCALE GENOMIC DNA]</scope>
    <source>
        <strain evidence="1 2">DSM 15981</strain>
    </source>
</reference>
<dbReference type="HOGENOM" id="CLU_104974_0_0_9"/>
<evidence type="ECO:0000313" key="1">
    <source>
        <dbReference type="EMBL" id="EEG54132.1"/>
    </source>
</evidence>
<gene>
    <name evidence="1" type="ORF">CLOSTASPAR_03798</name>
</gene>
<proteinExistence type="predicted"/>
<sequence length="248" mass="28482">MGAGRHDISEGKWRNNHMGFNEKVHAYIAAKFYVYLTEAFGERGKMAFIHATQYYAEQRGRRMAQRAIRDGEPLTPANYYRYGEWVGTEDMKAEGCGNTMTYQSYLPEAVMHITQCPWCAQFKEMGLNATAGAEYCRHLDNSIVRGFNPYLTYEVDQTLQTAEYCIHRMKDVDFDGDTDLSKKPENLRDFEYHCAHSYWTYSEVAAAVFKSGGEAVSSNVMADFIQDYGREMADILAGYRYTNFNVCD</sequence>
<name>C0D3F7_9FIRM</name>
<dbReference type="Proteomes" id="UP000004756">
    <property type="component" value="Unassembled WGS sequence"/>
</dbReference>
<reference evidence="1 2" key="1">
    <citation type="submission" date="2009-01" db="EMBL/GenBank/DDBJ databases">
        <authorList>
            <person name="Fulton L."/>
            <person name="Clifton S."/>
            <person name="Fulton B."/>
            <person name="Xu J."/>
            <person name="Minx P."/>
            <person name="Pepin K.H."/>
            <person name="Johnson M."/>
            <person name="Bhonagiri V."/>
            <person name="Nash W.E."/>
            <person name="Mardis E.R."/>
            <person name="Wilson R.K."/>
        </authorList>
    </citation>
    <scope>NUCLEOTIDE SEQUENCE [LARGE SCALE GENOMIC DNA]</scope>
    <source>
        <strain evidence="1 2">DSM 15981</strain>
    </source>
</reference>
<dbReference type="EMBL" id="ACCJ01000298">
    <property type="protein sequence ID" value="EEG54132.1"/>
    <property type="molecule type" value="Genomic_DNA"/>
</dbReference>
<protein>
    <recommendedName>
        <fullName evidence="3">L-2-amino-thiazoline-4-carboxylic acid hydrolase</fullName>
    </recommendedName>
</protein>
<dbReference type="InterPro" id="IPR026002">
    <property type="entry name" value="ATC_hydrolase-like"/>
</dbReference>
<evidence type="ECO:0000313" key="2">
    <source>
        <dbReference type="Proteomes" id="UP000004756"/>
    </source>
</evidence>
<dbReference type="AlphaFoldDB" id="C0D3F7"/>
<keyword evidence="2" id="KW-1185">Reference proteome</keyword>
<dbReference type="Pfam" id="PF14196">
    <property type="entry name" value="ATC_hydrolase"/>
    <property type="match status" value="1"/>
</dbReference>
<accession>C0D3F7</accession>
<evidence type="ECO:0008006" key="3">
    <source>
        <dbReference type="Google" id="ProtNLM"/>
    </source>
</evidence>
<comment type="caution">
    <text evidence="1">The sequence shown here is derived from an EMBL/GenBank/DDBJ whole genome shotgun (WGS) entry which is preliminary data.</text>
</comment>